<evidence type="ECO:0000256" key="2">
    <source>
        <dbReference type="ARBA" id="ARBA00022857"/>
    </source>
</evidence>
<keyword evidence="5" id="KW-1185">Reference proteome</keyword>
<organism evidence="4 5">
    <name type="scientific">Gibberella nygamai</name>
    <name type="common">Bean root rot disease fungus</name>
    <name type="synonym">Fusarium nygamai</name>
    <dbReference type="NCBI Taxonomy" id="42673"/>
    <lineage>
        <taxon>Eukaryota</taxon>
        <taxon>Fungi</taxon>
        <taxon>Dikarya</taxon>
        <taxon>Ascomycota</taxon>
        <taxon>Pezizomycotina</taxon>
        <taxon>Sordariomycetes</taxon>
        <taxon>Hypocreomycetidae</taxon>
        <taxon>Hypocreales</taxon>
        <taxon>Nectriaceae</taxon>
        <taxon>Fusarium</taxon>
        <taxon>Fusarium fujikuroi species complex</taxon>
    </lineage>
</organism>
<name>A0A2K0USX1_GIBNY</name>
<dbReference type="OrthoDB" id="5371740at2759"/>
<dbReference type="EMBL" id="MTQA01000335">
    <property type="protein sequence ID" value="PNP60882.1"/>
    <property type="molecule type" value="Genomic_DNA"/>
</dbReference>
<dbReference type="Pfam" id="PF00106">
    <property type="entry name" value="adh_short"/>
    <property type="match status" value="1"/>
</dbReference>
<evidence type="ECO:0000313" key="4">
    <source>
        <dbReference type="EMBL" id="PNP60882.1"/>
    </source>
</evidence>
<dbReference type="InterPro" id="IPR002347">
    <property type="entry name" value="SDR_fam"/>
</dbReference>
<comment type="similarity">
    <text evidence="1">Belongs to the short-chain dehydrogenases/reductases (SDR) family.</text>
</comment>
<dbReference type="PANTHER" id="PTHR43180">
    <property type="entry name" value="3-OXOACYL-(ACYL-CARRIER-PROTEIN) REDUCTASE (AFU_ORTHOLOGUE AFUA_6G11210)"/>
    <property type="match status" value="1"/>
</dbReference>
<dbReference type="GO" id="GO:0016491">
    <property type="term" value="F:oxidoreductase activity"/>
    <property type="evidence" value="ECO:0007669"/>
    <property type="project" value="UniProtKB-KW"/>
</dbReference>
<dbReference type="Gene3D" id="3.40.50.720">
    <property type="entry name" value="NAD(P)-binding Rossmann-like Domain"/>
    <property type="match status" value="1"/>
</dbReference>
<dbReference type="AlphaFoldDB" id="A0A2K0USX1"/>
<evidence type="ECO:0000313" key="5">
    <source>
        <dbReference type="Proteomes" id="UP000236664"/>
    </source>
</evidence>
<dbReference type="PRINTS" id="PR00081">
    <property type="entry name" value="GDHRDH"/>
</dbReference>
<reference evidence="4 5" key="1">
    <citation type="submission" date="2017-06" db="EMBL/GenBank/DDBJ databases">
        <title>Genome of Fusarium nygamai isolate CS10214.</title>
        <authorList>
            <person name="Gardiner D.M."/>
            <person name="Obanor F."/>
            <person name="Kazan K."/>
        </authorList>
    </citation>
    <scope>NUCLEOTIDE SEQUENCE [LARGE SCALE GENOMIC DNA]</scope>
    <source>
        <strain evidence="4 5">CS10214</strain>
    </source>
</reference>
<evidence type="ECO:0000256" key="1">
    <source>
        <dbReference type="ARBA" id="ARBA00006484"/>
    </source>
</evidence>
<keyword evidence="3" id="KW-0560">Oxidoreductase</keyword>
<evidence type="ECO:0000256" key="3">
    <source>
        <dbReference type="ARBA" id="ARBA00023002"/>
    </source>
</evidence>
<accession>A0A2K0USX1</accession>
<dbReference type="PANTHER" id="PTHR43180:SF10">
    <property type="entry name" value="NAD(P)-BINDING PROTEIN"/>
    <property type="match status" value="1"/>
</dbReference>
<dbReference type="InterPro" id="IPR036291">
    <property type="entry name" value="NAD(P)-bd_dom_sf"/>
</dbReference>
<dbReference type="SUPFAM" id="SSF51735">
    <property type="entry name" value="NAD(P)-binding Rossmann-fold domains"/>
    <property type="match status" value="1"/>
</dbReference>
<sequence length="289" mass="31577">MAAEFTFKDEDMAAVKGKSVIVTGCSSGIGLATVKLLLDLGASVVGGDVQPPLEGDLKGDFTFLKTDIGVWKDLINLFKTTYEKYGRIDHVHANAGIGPSADYFSDAVDENGDLFEPSSRTYDITFKGNVNTATLAIYYMKKQPEFGTITFTASTSALQRERAIDYSASKHGVVGFGRAINAAFKANKVGIRVNTIAPSWTETPILKPVRPLAEKLGIVVQPAEAVAKCVAYFMVDPSQDGNLAVVQRSRYFELDDAVLLKAWNDVNQEAYSDEEILDRITQEMLIQKK</sequence>
<comment type="caution">
    <text evidence="4">The sequence shown here is derived from an EMBL/GenBank/DDBJ whole genome shotgun (WGS) entry which is preliminary data.</text>
</comment>
<dbReference type="STRING" id="42673.A0A2K0USX1"/>
<keyword evidence="2" id="KW-0521">NADP</keyword>
<proteinExistence type="inferred from homology"/>
<dbReference type="Proteomes" id="UP000236664">
    <property type="component" value="Unassembled WGS sequence"/>
</dbReference>
<protein>
    <submittedName>
        <fullName evidence="4">Uncharacterized protein</fullName>
    </submittedName>
</protein>
<gene>
    <name evidence="4" type="ORF">FNYG_14382</name>
</gene>